<dbReference type="Gene3D" id="3.40.50.2300">
    <property type="match status" value="2"/>
</dbReference>
<dbReference type="InterPro" id="IPR006311">
    <property type="entry name" value="TAT_signal"/>
</dbReference>
<feature type="domain" description="Periplasmic binding protein" evidence="4">
    <location>
        <begin position="82"/>
        <end position="320"/>
    </location>
</feature>
<organism evidence="5 6">
    <name type="scientific">Lacipirellula parvula</name>
    <dbReference type="NCBI Taxonomy" id="2650471"/>
    <lineage>
        <taxon>Bacteria</taxon>
        <taxon>Pseudomonadati</taxon>
        <taxon>Planctomycetota</taxon>
        <taxon>Planctomycetia</taxon>
        <taxon>Pirellulales</taxon>
        <taxon>Lacipirellulaceae</taxon>
        <taxon>Lacipirellula</taxon>
    </lineage>
</organism>
<dbReference type="PROSITE" id="PS51318">
    <property type="entry name" value="TAT"/>
    <property type="match status" value="1"/>
</dbReference>
<dbReference type="RefSeq" id="WP_152099426.1">
    <property type="nucleotide sequence ID" value="NZ_AP021861.1"/>
</dbReference>
<dbReference type="InterPro" id="IPR025997">
    <property type="entry name" value="SBP_2_dom"/>
</dbReference>
<comment type="subcellular location">
    <subcellularLocation>
        <location evidence="1">Cell envelope</location>
    </subcellularLocation>
</comment>
<dbReference type="PANTHER" id="PTHR46847">
    <property type="entry name" value="D-ALLOSE-BINDING PERIPLASMIC PROTEIN-RELATED"/>
    <property type="match status" value="1"/>
</dbReference>
<dbReference type="PANTHER" id="PTHR46847:SF1">
    <property type="entry name" value="D-ALLOSE-BINDING PERIPLASMIC PROTEIN-RELATED"/>
    <property type="match status" value="1"/>
</dbReference>
<evidence type="ECO:0000256" key="1">
    <source>
        <dbReference type="ARBA" id="ARBA00004196"/>
    </source>
</evidence>
<name>A0A5K7XBG5_9BACT</name>
<gene>
    <name evidence="5" type="ORF">PLANPX_3317</name>
</gene>
<evidence type="ECO:0000259" key="4">
    <source>
        <dbReference type="Pfam" id="PF13407"/>
    </source>
</evidence>
<evidence type="ECO:0000313" key="5">
    <source>
        <dbReference type="EMBL" id="BBO33705.1"/>
    </source>
</evidence>
<keyword evidence="3" id="KW-0732">Signal</keyword>
<dbReference type="Pfam" id="PF13407">
    <property type="entry name" value="Peripla_BP_4"/>
    <property type="match status" value="1"/>
</dbReference>
<protein>
    <recommendedName>
        <fullName evidence="4">Periplasmic binding protein domain-containing protein</fullName>
    </recommendedName>
</protein>
<dbReference type="AlphaFoldDB" id="A0A5K7XBG5"/>
<evidence type="ECO:0000313" key="6">
    <source>
        <dbReference type="Proteomes" id="UP000326837"/>
    </source>
</evidence>
<dbReference type="CDD" id="cd01536">
    <property type="entry name" value="PBP1_ABC_sugar_binding-like"/>
    <property type="match status" value="1"/>
</dbReference>
<reference evidence="6" key="1">
    <citation type="submission" date="2019-10" db="EMBL/GenBank/DDBJ databases">
        <title>Lacipirellula parvula gen. nov., sp. nov., representing a lineage of planctomycetes widespread in freshwater anoxic habitats, and description of the family Lacipirellulaceae.</title>
        <authorList>
            <person name="Dedysh S.N."/>
            <person name="Kulichevskaya I.S."/>
            <person name="Beletsky A.V."/>
            <person name="Rakitin A.L."/>
            <person name="Mardanov A.V."/>
            <person name="Ivanova A.A."/>
            <person name="Saltykova V.X."/>
            <person name="Rijpstra W.I.C."/>
            <person name="Sinninghe Damste J.S."/>
            <person name="Ravin N.V."/>
        </authorList>
    </citation>
    <scope>NUCLEOTIDE SEQUENCE [LARGE SCALE GENOMIC DNA]</scope>
    <source>
        <strain evidence="6">PX69</strain>
    </source>
</reference>
<dbReference type="GO" id="GO:0030246">
    <property type="term" value="F:carbohydrate binding"/>
    <property type="evidence" value="ECO:0007669"/>
    <property type="project" value="UniProtKB-ARBA"/>
</dbReference>
<evidence type="ECO:0000256" key="2">
    <source>
        <dbReference type="ARBA" id="ARBA00007639"/>
    </source>
</evidence>
<comment type="similarity">
    <text evidence="2">Belongs to the bacterial solute-binding protein 2 family.</text>
</comment>
<keyword evidence="6" id="KW-1185">Reference proteome</keyword>
<dbReference type="Proteomes" id="UP000326837">
    <property type="component" value="Chromosome"/>
</dbReference>
<sequence length="375" mass="39728">MAFQSRQDTTDQRLLHAPLPRREFLRWTAVASGGLLIASSHGCSQPTAENPASGSLAGKRIGVASPHRVEILNDLYAEMRREAERSAPGVEFVVVDGENDPMKQLQDMESFISQGYDAIFFLAPPSVGLDEIVARGVAAGIVMVSHGASPATGATQNIVLDQHESGRQVGLLAAKWINEKRGGQGEVGVLGNSADPLLELRAQGMKDGLVEGCPAAKIVAEVHGHSIELGASGAANMLQAHPNLCAILAHADDPGFGCYTAASEAGKSNPDEFLVASCDGTDMVLEKIAEGGIYQATWSYLFPYSATAAMRDILSALRGEAIKPTRTQIGRLATSANIADVRRMCADPQAAENQQYFADTTILTYSDVPLESPQA</sequence>
<evidence type="ECO:0000256" key="3">
    <source>
        <dbReference type="ARBA" id="ARBA00022729"/>
    </source>
</evidence>
<dbReference type="EMBL" id="AP021861">
    <property type="protein sequence ID" value="BBO33705.1"/>
    <property type="molecule type" value="Genomic_DNA"/>
</dbReference>
<proteinExistence type="inferred from homology"/>
<dbReference type="KEGG" id="lpav:PLANPX_3317"/>
<dbReference type="SUPFAM" id="SSF53822">
    <property type="entry name" value="Periplasmic binding protein-like I"/>
    <property type="match status" value="1"/>
</dbReference>
<accession>A0A5K7XBG5</accession>
<dbReference type="InterPro" id="IPR028082">
    <property type="entry name" value="Peripla_BP_I"/>
</dbReference>
<dbReference type="GO" id="GO:0030313">
    <property type="term" value="C:cell envelope"/>
    <property type="evidence" value="ECO:0007669"/>
    <property type="project" value="UniProtKB-SubCell"/>
</dbReference>